<proteinExistence type="predicted"/>
<evidence type="ECO:0000313" key="3">
    <source>
        <dbReference type="Proteomes" id="UP000245839"/>
    </source>
</evidence>
<dbReference type="EMBL" id="UETC01000008">
    <property type="protein sequence ID" value="SSA48724.1"/>
    <property type="molecule type" value="Genomic_DNA"/>
</dbReference>
<sequence>MIVYLKRYAGGLGLIEHSMDQTSVYRAS</sequence>
<reference evidence="2 4" key="1">
    <citation type="submission" date="2016-10" db="EMBL/GenBank/DDBJ databases">
        <authorList>
            <person name="Cai Z."/>
        </authorList>
    </citation>
    <scope>NUCLEOTIDE SEQUENCE [LARGE SCALE GENOMIC DNA]</scope>
    <source>
        <strain evidence="2 4">DSM 25227</strain>
    </source>
</reference>
<protein>
    <submittedName>
        <fullName evidence="2">Uncharacterized protein</fullName>
    </submittedName>
</protein>
<evidence type="ECO:0000313" key="1">
    <source>
        <dbReference type="EMBL" id="PWJ16487.1"/>
    </source>
</evidence>
<name>A0A2Y9AWT2_9RHOB</name>
<reference evidence="1 3" key="2">
    <citation type="submission" date="2018-03" db="EMBL/GenBank/DDBJ databases">
        <title>Genomic Encyclopedia of Archaeal and Bacterial Type Strains, Phase II (KMG-II): from individual species to whole genera.</title>
        <authorList>
            <person name="Goeker M."/>
        </authorList>
    </citation>
    <scope>NUCLEOTIDE SEQUENCE [LARGE SCALE GENOMIC DNA]</scope>
    <source>
        <strain evidence="1 3">DSM 25227</strain>
    </source>
</reference>
<dbReference type="Proteomes" id="UP000251571">
    <property type="component" value="Unassembled WGS sequence"/>
</dbReference>
<keyword evidence="3" id="KW-1185">Reference proteome</keyword>
<gene>
    <name evidence="1" type="ORF">BCF38_1081</name>
    <name evidence="2" type="ORF">SAMN05421539_1081</name>
</gene>
<dbReference type="EMBL" id="QGDJ01000008">
    <property type="protein sequence ID" value="PWJ16487.1"/>
    <property type="molecule type" value="Genomic_DNA"/>
</dbReference>
<organism evidence="2 4">
    <name type="scientific">Jannaschia seohaensis</name>
    <dbReference type="NCBI Taxonomy" id="475081"/>
    <lineage>
        <taxon>Bacteria</taxon>
        <taxon>Pseudomonadati</taxon>
        <taxon>Pseudomonadota</taxon>
        <taxon>Alphaproteobacteria</taxon>
        <taxon>Rhodobacterales</taxon>
        <taxon>Roseobacteraceae</taxon>
        <taxon>Jannaschia</taxon>
    </lineage>
</organism>
<dbReference type="AlphaFoldDB" id="A0A2Y9AWT2"/>
<dbReference type="Proteomes" id="UP000245839">
    <property type="component" value="Unassembled WGS sequence"/>
</dbReference>
<evidence type="ECO:0000313" key="4">
    <source>
        <dbReference type="Proteomes" id="UP000251571"/>
    </source>
</evidence>
<feature type="non-terminal residue" evidence="2">
    <location>
        <position position="28"/>
    </location>
</feature>
<accession>A0A2Y9AWT2</accession>
<evidence type="ECO:0000313" key="2">
    <source>
        <dbReference type="EMBL" id="SSA48724.1"/>
    </source>
</evidence>